<dbReference type="Proteomes" id="UP000800036">
    <property type="component" value="Unassembled WGS sequence"/>
</dbReference>
<evidence type="ECO:0000313" key="2">
    <source>
        <dbReference type="Proteomes" id="UP000800036"/>
    </source>
</evidence>
<organism evidence="1 2">
    <name type="scientific">Bimuria novae-zelandiae CBS 107.79</name>
    <dbReference type="NCBI Taxonomy" id="1447943"/>
    <lineage>
        <taxon>Eukaryota</taxon>
        <taxon>Fungi</taxon>
        <taxon>Dikarya</taxon>
        <taxon>Ascomycota</taxon>
        <taxon>Pezizomycotina</taxon>
        <taxon>Dothideomycetes</taxon>
        <taxon>Pleosporomycetidae</taxon>
        <taxon>Pleosporales</taxon>
        <taxon>Massarineae</taxon>
        <taxon>Didymosphaeriaceae</taxon>
        <taxon>Bimuria</taxon>
    </lineage>
</organism>
<dbReference type="InterPro" id="IPR036770">
    <property type="entry name" value="Ankyrin_rpt-contain_sf"/>
</dbReference>
<dbReference type="Gene3D" id="1.25.40.20">
    <property type="entry name" value="Ankyrin repeat-containing domain"/>
    <property type="match status" value="1"/>
</dbReference>
<evidence type="ECO:0000313" key="1">
    <source>
        <dbReference type="EMBL" id="KAF1967513.1"/>
    </source>
</evidence>
<gene>
    <name evidence="1" type="ORF">BU23DRAFT_658910</name>
</gene>
<accession>A0A6A5UQP0</accession>
<dbReference type="AlphaFoldDB" id="A0A6A5UQP0"/>
<name>A0A6A5UQP0_9PLEO</name>
<proteinExistence type="predicted"/>
<sequence>MRVRAQHTSPVLRDDSLVAWCLSQGPDPNATCPSNRTVFHCATSFRTFASLCLLIDSGGSFTYQSPLKDIVACAVLRQTKPGSRLPTIPFLIELGANLSARYRARGTRLAGLEDFLGQSAASHVTVMYNCPEIVELLVRGDADVRQKVKNVFAKEELLEFRWLLEFLDNFEADVDRK</sequence>
<dbReference type="EMBL" id="ML976731">
    <property type="protein sequence ID" value="KAF1967513.1"/>
    <property type="molecule type" value="Genomic_DNA"/>
</dbReference>
<evidence type="ECO:0008006" key="3">
    <source>
        <dbReference type="Google" id="ProtNLM"/>
    </source>
</evidence>
<dbReference type="SUPFAM" id="SSF48403">
    <property type="entry name" value="Ankyrin repeat"/>
    <property type="match status" value="1"/>
</dbReference>
<reference evidence="1" key="1">
    <citation type="journal article" date="2020" name="Stud. Mycol.">
        <title>101 Dothideomycetes genomes: a test case for predicting lifestyles and emergence of pathogens.</title>
        <authorList>
            <person name="Haridas S."/>
            <person name="Albert R."/>
            <person name="Binder M."/>
            <person name="Bloem J."/>
            <person name="Labutti K."/>
            <person name="Salamov A."/>
            <person name="Andreopoulos B."/>
            <person name="Baker S."/>
            <person name="Barry K."/>
            <person name="Bills G."/>
            <person name="Bluhm B."/>
            <person name="Cannon C."/>
            <person name="Castanera R."/>
            <person name="Culley D."/>
            <person name="Daum C."/>
            <person name="Ezra D."/>
            <person name="Gonzalez J."/>
            <person name="Henrissat B."/>
            <person name="Kuo A."/>
            <person name="Liang C."/>
            <person name="Lipzen A."/>
            <person name="Lutzoni F."/>
            <person name="Magnuson J."/>
            <person name="Mondo S."/>
            <person name="Nolan M."/>
            <person name="Ohm R."/>
            <person name="Pangilinan J."/>
            <person name="Park H.-J."/>
            <person name="Ramirez L."/>
            <person name="Alfaro M."/>
            <person name="Sun H."/>
            <person name="Tritt A."/>
            <person name="Yoshinaga Y."/>
            <person name="Zwiers L.-H."/>
            <person name="Turgeon B."/>
            <person name="Goodwin S."/>
            <person name="Spatafora J."/>
            <person name="Crous P."/>
            <person name="Grigoriev I."/>
        </authorList>
    </citation>
    <scope>NUCLEOTIDE SEQUENCE</scope>
    <source>
        <strain evidence="1">CBS 107.79</strain>
    </source>
</reference>
<keyword evidence="2" id="KW-1185">Reference proteome</keyword>
<protein>
    <recommendedName>
        <fullName evidence="3">Ankyrin</fullName>
    </recommendedName>
</protein>